<dbReference type="PANTHER" id="PTHR31896:SF12">
    <property type="entry name" value="HXXXD-TYPE ACYL-TRANSFERASE FAMILY PROTEIN"/>
    <property type="match status" value="1"/>
</dbReference>
<keyword evidence="1" id="KW-0808">Transferase</keyword>
<keyword evidence="3" id="KW-1185">Reference proteome</keyword>
<dbReference type="InterPro" id="IPR051283">
    <property type="entry name" value="Sec_Metabolite_Acyltrans"/>
</dbReference>
<dbReference type="PANTHER" id="PTHR31896">
    <property type="entry name" value="FAMILY REGULATORY PROTEIN, PUTATIVE (AFU_ORTHOLOGUE AFUA_3G14730)-RELATED"/>
    <property type="match status" value="1"/>
</dbReference>
<comment type="caution">
    <text evidence="2">The sequence shown here is derived from an EMBL/GenBank/DDBJ whole genome shotgun (WGS) entry which is preliminary data.</text>
</comment>
<dbReference type="Pfam" id="PF02458">
    <property type="entry name" value="Transferase"/>
    <property type="match status" value="1"/>
</dbReference>
<dbReference type="AlphaFoldDB" id="A0AAV9DJ11"/>
<organism evidence="2 3">
    <name type="scientific">Acorus calamus</name>
    <name type="common">Sweet flag</name>
    <dbReference type="NCBI Taxonomy" id="4465"/>
    <lineage>
        <taxon>Eukaryota</taxon>
        <taxon>Viridiplantae</taxon>
        <taxon>Streptophyta</taxon>
        <taxon>Embryophyta</taxon>
        <taxon>Tracheophyta</taxon>
        <taxon>Spermatophyta</taxon>
        <taxon>Magnoliopsida</taxon>
        <taxon>Liliopsida</taxon>
        <taxon>Acoraceae</taxon>
        <taxon>Acorus</taxon>
    </lineage>
</organism>
<reference evidence="2" key="1">
    <citation type="journal article" date="2023" name="Nat. Commun.">
        <title>Diploid and tetraploid genomes of Acorus and the evolution of monocots.</title>
        <authorList>
            <person name="Ma L."/>
            <person name="Liu K.W."/>
            <person name="Li Z."/>
            <person name="Hsiao Y.Y."/>
            <person name="Qi Y."/>
            <person name="Fu T."/>
            <person name="Tang G.D."/>
            <person name="Zhang D."/>
            <person name="Sun W.H."/>
            <person name="Liu D.K."/>
            <person name="Li Y."/>
            <person name="Chen G.Z."/>
            <person name="Liu X.D."/>
            <person name="Liao X.Y."/>
            <person name="Jiang Y.T."/>
            <person name="Yu X."/>
            <person name="Hao Y."/>
            <person name="Huang J."/>
            <person name="Zhao X.W."/>
            <person name="Ke S."/>
            <person name="Chen Y.Y."/>
            <person name="Wu W.L."/>
            <person name="Hsu J.L."/>
            <person name="Lin Y.F."/>
            <person name="Huang M.D."/>
            <person name="Li C.Y."/>
            <person name="Huang L."/>
            <person name="Wang Z.W."/>
            <person name="Zhao X."/>
            <person name="Zhong W.Y."/>
            <person name="Peng D.H."/>
            <person name="Ahmad S."/>
            <person name="Lan S."/>
            <person name="Zhang J.S."/>
            <person name="Tsai W.C."/>
            <person name="Van de Peer Y."/>
            <person name="Liu Z.J."/>
        </authorList>
    </citation>
    <scope>NUCLEOTIDE SEQUENCE</scope>
    <source>
        <strain evidence="2">CP</strain>
    </source>
</reference>
<reference evidence="2" key="2">
    <citation type="submission" date="2023-06" db="EMBL/GenBank/DDBJ databases">
        <authorList>
            <person name="Ma L."/>
            <person name="Liu K.-W."/>
            <person name="Li Z."/>
            <person name="Hsiao Y.-Y."/>
            <person name="Qi Y."/>
            <person name="Fu T."/>
            <person name="Tang G."/>
            <person name="Zhang D."/>
            <person name="Sun W.-H."/>
            <person name="Liu D.-K."/>
            <person name="Li Y."/>
            <person name="Chen G.-Z."/>
            <person name="Liu X.-D."/>
            <person name="Liao X.-Y."/>
            <person name="Jiang Y.-T."/>
            <person name="Yu X."/>
            <person name="Hao Y."/>
            <person name="Huang J."/>
            <person name="Zhao X.-W."/>
            <person name="Ke S."/>
            <person name="Chen Y.-Y."/>
            <person name="Wu W.-L."/>
            <person name="Hsu J.-L."/>
            <person name="Lin Y.-F."/>
            <person name="Huang M.-D."/>
            <person name="Li C.-Y."/>
            <person name="Huang L."/>
            <person name="Wang Z.-W."/>
            <person name="Zhao X."/>
            <person name="Zhong W.-Y."/>
            <person name="Peng D.-H."/>
            <person name="Ahmad S."/>
            <person name="Lan S."/>
            <person name="Zhang J.-S."/>
            <person name="Tsai W.-C."/>
            <person name="Van De Peer Y."/>
            <person name="Liu Z.-J."/>
        </authorList>
    </citation>
    <scope>NUCLEOTIDE SEQUENCE</scope>
    <source>
        <strain evidence="2">CP</strain>
        <tissue evidence="2">Leaves</tissue>
    </source>
</reference>
<evidence type="ECO:0000313" key="3">
    <source>
        <dbReference type="Proteomes" id="UP001180020"/>
    </source>
</evidence>
<sequence>MLTFGYIQKGLLFTSPSQQQQQQQLVSSLRSSLSRVLDHYPPLAGRLSTAKHDDGSVSISIDCNDQGAELTHFTAHGVFVSDVFSPFYAPEFIRSFFPLSGAINHDGHSALLKKIVICEVNAW</sequence>
<name>A0AAV9DJ11_ACOCL</name>
<protein>
    <submittedName>
        <fullName evidence="2">Uncharacterized protein</fullName>
    </submittedName>
</protein>
<proteinExistence type="predicted"/>
<dbReference type="GO" id="GO:0016740">
    <property type="term" value="F:transferase activity"/>
    <property type="evidence" value="ECO:0007669"/>
    <property type="project" value="UniProtKB-KW"/>
</dbReference>
<evidence type="ECO:0000256" key="1">
    <source>
        <dbReference type="ARBA" id="ARBA00022679"/>
    </source>
</evidence>
<accession>A0AAV9DJ11</accession>
<evidence type="ECO:0000313" key="2">
    <source>
        <dbReference type="EMBL" id="KAK1300915.1"/>
    </source>
</evidence>
<dbReference type="Proteomes" id="UP001180020">
    <property type="component" value="Unassembled WGS sequence"/>
</dbReference>
<dbReference type="EMBL" id="JAUJYO010000013">
    <property type="protein sequence ID" value="KAK1300915.1"/>
    <property type="molecule type" value="Genomic_DNA"/>
</dbReference>
<gene>
    <name evidence="2" type="ORF">QJS10_CPB13g00359</name>
</gene>
<dbReference type="Gene3D" id="3.30.559.10">
    <property type="entry name" value="Chloramphenicol acetyltransferase-like domain"/>
    <property type="match status" value="1"/>
</dbReference>
<dbReference type="InterPro" id="IPR023213">
    <property type="entry name" value="CAT-like_dom_sf"/>
</dbReference>